<evidence type="ECO:0000313" key="2">
    <source>
        <dbReference type="Proteomes" id="UP000031668"/>
    </source>
</evidence>
<reference evidence="1 2" key="1">
    <citation type="journal article" date="2014" name="Genome Biol. Evol.">
        <title>The genome of the myxosporean Thelohanellus kitauei shows adaptations to nutrient acquisition within its fish host.</title>
        <authorList>
            <person name="Yang Y."/>
            <person name="Xiong J."/>
            <person name="Zhou Z."/>
            <person name="Huo F."/>
            <person name="Miao W."/>
            <person name="Ran C."/>
            <person name="Liu Y."/>
            <person name="Zhang J."/>
            <person name="Feng J."/>
            <person name="Wang M."/>
            <person name="Wang M."/>
            <person name="Wang L."/>
            <person name="Yao B."/>
        </authorList>
    </citation>
    <scope>NUCLEOTIDE SEQUENCE [LARGE SCALE GENOMIC DNA]</scope>
    <source>
        <strain evidence="1">Wuqing</strain>
    </source>
</reference>
<evidence type="ECO:0000313" key="1">
    <source>
        <dbReference type="EMBL" id="KII68352.1"/>
    </source>
</evidence>
<dbReference type="AlphaFoldDB" id="A0A0C2N366"/>
<name>A0A0C2N366_THEKT</name>
<dbReference type="Proteomes" id="UP000031668">
    <property type="component" value="Unassembled WGS sequence"/>
</dbReference>
<keyword evidence="2" id="KW-1185">Reference proteome</keyword>
<accession>A0A0C2N366</accession>
<proteinExistence type="predicted"/>
<protein>
    <submittedName>
        <fullName evidence="1">Uncharacterized protein</fullName>
    </submittedName>
</protein>
<organism evidence="1 2">
    <name type="scientific">Thelohanellus kitauei</name>
    <name type="common">Myxosporean</name>
    <dbReference type="NCBI Taxonomy" id="669202"/>
    <lineage>
        <taxon>Eukaryota</taxon>
        <taxon>Metazoa</taxon>
        <taxon>Cnidaria</taxon>
        <taxon>Myxozoa</taxon>
        <taxon>Myxosporea</taxon>
        <taxon>Bivalvulida</taxon>
        <taxon>Platysporina</taxon>
        <taxon>Myxobolidae</taxon>
        <taxon>Thelohanellus</taxon>
    </lineage>
</organism>
<dbReference type="EMBL" id="JWZT01002870">
    <property type="protein sequence ID" value="KII68352.1"/>
    <property type="molecule type" value="Genomic_DNA"/>
</dbReference>
<comment type="caution">
    <text evidence="1">The sequence shown here is derived from an EMBL/GenBank/DDBJ whole genome shotgun (WGS) entry which is preliminary data.</text>
</comment>
<sequence length="144" mass="16772">MQLIIDTILTPDIHFGGRYRSIIIFDLGMRTSLVFAFRIKMLVALAFVPTKYTKESFYEVYVRSSLNGQIRTPPRYYSLLRKVYRSTTENLLRTIAWKGGIIRIEALLEKVIQASFYSWKNKKLSSSESRHNHTNTGEKLCSKK</sequence>
<gene>
    <name evidence="1" type="ORF">RF11_06797</name>
</gene>